<dbReference type="InParanoid" id="A0A668AWE3"/>
<dbReference type="InterPro" id="IPR000315">
    <property type="entry name" value="Znf_B-box"/>
</dbReference>
<dbReference type="Pfam" id="PF00643">
    <property type="entry name" value="zf-B_box"/>
    <property type="match status" value="1"/>
</dbReference>
<evidence type="ECO:0000259" key="6">
    <source>
        <dbReference type="PROSITE" id="PS50089"/>
    </source>
</evidence>
<proteinExistence type="predicted"/>
<dbReference type="Gene3D" id="3.30.160.60">
    <property type="entry name" value="Classic Zinc Finger"/>
    <property type="match status" value="1"/>
</dbReference>
<dbReference type="PANTHER" id="PTHR25465:SF32">
    <property type="entry name" value="BLOODTHIRSTY-RELATED GENE FAMILY, MEMBER 16 ISOFORM X1-RELATED"/>
    <property type="match status" value="1"/>
</dbReference>
<dbReference type="InterPro" id="IPR001841">
    <property type="entry name" value="Znf_RING"/>
</dbReference>
<evidence type="ECO:0000256" key="1">
    <source>
        <dbReference type="ARBA" id="ARBA00022723"/>
    </source>
</evidence>
<name>A0A668AWE3_9TELE</name>
<dbReference type="InterPro" id="IPR058030">
    <property type="entry name" value="TRIM8/14/16/25/29/45/65_CC"/>
</dbReference>
<evidence type="ECO:0000256" key="3">
    <source>
        <dbReference type="ARBA" id="ARBA00022833"/>
    </source>
</evidence>
<organism evidence="8 9">
    <name type="scientific">Myripristis murdjan</name>
    <name type="common">pinecone soldierfish</name>
    <dbReference type="NCBI Taxonomy" id="586833"/>
    <lineage>
        <taxon>Eukaryota</taxon>
        <taxon>Metazoa</taxon>
        <taxon>Chordata</taxon>
        <taxon>Craniata</taxon>
        <taxon>Vertebrata</taxon>
        <taxon>Euteleostomi</taxon>
        <taxon>Actinopterygii</taxon>
        <taxon>Neopterygii</taxon>
        <taxon>Teleostei</taxon>
        <taxon>Neoteleostei</taxon>
        <taxon>Acanthomorphata</taxon>
        <taxon>Holocentriformes</taxon>
        <taxon>Holocentridae</taxon>
        <taxon>Myripristis</taxon>
    </lineage>
</organism>
<evidence type="ECO:0000259" key="7">
    <source>
        <dbReference type="PROSITE" id="PS50119"/>
    </source>
</evidence>
<evidence type="ECO:0008006" key="10">
    <source>
        <dbReference type="Google" id="ProtNLM"/>
    </source>
</evidence>
<dbReference type="InterPro" id="IPR051051">
    <property type="entry name" value="E3_ubiq-ligase_TRIM/RNF"/>
</dbReference>
<dbReference type="Pfam" id="PF25600">
    <property type="entry name" value="TRIM_CC"/>
    <property type="match status" value="1"/>
</dbReference>
<dbReference type="SUPFAM" id="SSF57845">
    <property type="entry name" value="B-box zinc-binding domain"/>
    <property type="match status" value="1"/>
</dbReference>
<feature type="domain" description="B box-type" evidence="7">
    <location>
        <begin position="144"/>
        <end position="184"/>
    </location>
</feature>
<keyword evidence="5" id="KW-0175">Coiled coil</keyword>
<dbReference type="SMART" id="SM00184">
    <property type="entry name" value="RING"/>
    <property type="match status" value="1"/>
</dbReference>
<dbReference type="Proteomes" id="UP000472263">
    <property type="component" value="Chromosome 13"/>
</dbReference>
<reference evidence="8" key="2">
    <citation type="submission" date="2025-08" db="UniProtKB">
        <authorList>
            <consortium name="Ensembl"/>
        </authorList>
    </citation>
    <scope>IDENTIFICATION</scope>
</reference>
<sequence>MASAGSSLSNSEFTCSICLDFFREPVSTPCGHNFCQSCITNCWDSRDISQCPLCMTEFHRRPELQVNTGFREVVEHFKRMRAQGSDDSLAKADEVACDVCEETKCKAVKSCLVCLVSLCQIHLEPHQRVSALKRHKLISPVGNLEDWMCKEHDKVVEFFCRRDQKFVCTSCMKDVHATHETVALEEECALRKDRLHMMDTEMKRKLNVKCLKVQQVKNSKVQGQGDTEKAKVDITKAFSALVASVESYKTMLVELLEEKQRAAEQQADDVIKHLNLQIAELQKRSAELEEVSKTEDPLQLLQSPPPVFPLLHTEGWPPLRHHSLQHVETVRSTVAKLEEAFRLEMDRVICDISQADDGKETAKNADSSEMEGLHCSILKKSVSVWTCLRSKPHLRNLWGKCPFKNCPFHWILAQNNLKCSLFHHLGKATLFLGSLPVVM</sequence>
<evidence type="ECO:0000313" key="9">
    <source>
        <dbReference type="Proteomes" id="UP000472263"/>
    </source>
</evidence>
<reference evidence="8" key="1">
    <citation type="submission" date="2019-06" db="EMBL/GenBank/DDBJ databases">
        <authorList>
            <consortium name="Wellcome Sanger Institute Data Sharing"/>
        </authorList>
    </citation>
    <scope>NUCLEOTIDE SEQUENCE [LARGE SCALE GENOMIC DNA]</scope>
</reference>
<keyword evidence="2 4" id="KW-0863">Zinc-finger</keyword>
<dbReference type="Gene3D" id="3.30.40.10">
    <property type="entry name" value="Zinc/RING finger domain, C3HC4 (zinc finger)"/>
    <property type="match status" value="1"/>
</dbReference>
<dbReference type="Gene3D" id="4.10.830.40">
    <property type="match status" value="1"/>
</dbReference>
<evidence type="ECO:0000256" key="5">
    <source>
        <dbReference type="SAM" id="Coils"/>
    </source>
</evidence>
<keyword evidence="3" id="KW-0862">Zinc</keyword>
<dbReference type="SMART" id="SM00336">
    <property type="entry name" value="BBOX"/>
    <property type="match status" value="1"/>
</dbReference>
<reference evidence="8" key="3">
    <citation type="submission" date="2025-09" db="UniProtKB">
        <authorList>
            <consortium name="Ensembl"/>
        </authorList>
    </citation>
    <scope>IDENTIFICATION</scope>
</reference>
<dbReference type="Pfam" id="PF13445">
    <property type="entry name" value="zf-RING_UBOX"/>
    <property type="match status" value="1"/>
</dbReference>
<dbReference type="SUPFAM" id="SSF57850">
    <property type="entry name" value="RING/U-box"/>
    <property type="match status" value="1"/>
</dbReference>
<dbReference type="CDD" id="cd19769">
    <property type="entry name" value="Bbox2_TRIM16-like"/>
    <property type="match status" value="1"/>
</dbReference>
<keyword evidence="9" id="KW-1185">Reference proteome</keyword>
<dbReference type="PROSITE" id="PS00518">
    <property type="entry name" value="ZF_RING_1"/>
    <property type="match status" value="1"/>
</dbReference>
<dbReference type="PROSITE" id="PS50119">
    <property type="entry name" value="ZF_BBOX"/>
    <property type="match status" value="1"/>
</dbReference>
<evidence type="ECO:0000313" key="8">
    <source>
        <dbReference type="Ensembl" id="ENSMMDP00005051131.1"/>
    </source>
</evidence>
<dbReference type="GO" id="GO:0008270">
    <property type="term" value="F:zinc ion binding"/>
    <property type="evidence" value="ECO:0007669"/>
    <property type="project" value="UniProtKB-KW"/>
</dbReference>
<accession>A0A668AWE3</accession>
<evidence type="ECO:0000256" key="4">
    <source>
        <dbReference type="PROSITE-ProRule" id="PRU00024"/>
    </source>
</evidence>
<evidence type="ECO:0000256" key="2">
    <source>
        <dbReference type="ARBA" id="ARBA00022771"/>
    </source>
</evidence>
<keyword evidence="1" id="KW-0479">Metal-binding</keyword>
<feature type="domain" description="RING-type" evidence="6">
    <location>
        <begin position="15"/>
        <end position="54"/>
    </location>
</feature>
<feature type="coiled-coil region" evidence="5">
    <location>
        <begin position="245"/>
        <end position="291"/>
    </location>
</feature>
<dbReference type="PANTHER" id="PTHR25465">
    <property type="entry name" value="B-BOX DOMAIN CONTAINING"/>
    <property type="match status" value="1"/>
</dbReference>
<dbReference type="InterPro" id="IPR013083">
    <property type="entry name" value="Znf_RING/FYVE/PHD"/>
</dbReference>
<dbReference type="CDD" id="cd19802">
    <property type="entry name" value="Bbox1_TRIM8-like"/>
    <property type="match status" value="1"/>
</dbReference>
<protein>
    <recommendedName>
        <fullName evidence="10">RING-type domain-containing protein</fullName>
    </recommendedName>
</protein>
<dbReference type="Ensembl" id="ENSMMDT00005052137.1">
    <property type="protein sequence ID" value="ENSMMDP00005051131.1"/>
    <property type="gene ID" value="ENSMMDG00005023131.1"/>
</dbReference>
<dbReference type="InterPro" id="IPR017907">
    <property type="entry name" value="Znf_RING_CS"/>
</dbReference>
<dbReference type="GeneTree" id="ENSGT01040000240385"/>
<dbReference type="InterPro" id="IPR027370">
    <property type="entry name" value="Znf-RING_euk"/>
</dbReference>
<dbReference type="PROSITE" id="PS50089">
    <property type="entry name" value="ZF_RING_2"/>
    <property type="match status" value="1"/>
</dbReference>
<dbReference type="AlphaFoldDB" id="A0A668AWE3"/>